<dbReference type="InterPro" id="IPR020471">
    <property type="entry name" value="AKR"/>
</dbReference>
<dbReference type="PIRSF" id="PIRSF000097">
    <property type="entry name" value="AKR"/>
    <property type="match status" value="1"/>
</dbReference>
<evidence type="ECO:0000256" key="1">
    <source>
        <dbReference type="ARBA" id="ARBA00007905"/>
    </source>
</evidence>
<comment type="similarity">
    <text evidence="1">Belongs to the aldo/keto reductase family.</text>
</comment>
<dbReference type="PROSITE" id="PS00062">
    <property type="entry name" value="ALDOKETO_REDUCTASE_2"/>
    <property type="match status" value="1"/>
</dbReference>
<evidence type="ECO:0000259" key="4">
    <source>
        <dbReference type="Pfam" id="PF00248"/>
    </source>
</evidence>
<dbReference type="EMBL" id="CAFBMK010000413">
    <property type="protein sequence ID" value="CAB4956727.1"/>
    <property type="molecule type" value="Genomic_DNA"/>
</dbReference>
<feature type="domain" description="NADP-dependent oxidoreductase" evidence="4">
    <location>
        <begin position="21"/>
        <end position="265"/>
    </location>
</feature>
<dbReference type="Pfam" id="PF00248">
    <property type="entry name" value="Aldo_ket_red"/>
    <property type="match status" value="1"/>
</dbReference>
<dbReference type="PRINTS" id="PR00069">
    <property type="entry name" value="ALDKETRDTASE"/>
</dbReference>
<name>A0A6J7KM56_9ZZZZ</name>
<dbReference type="GO" id="GO:0016616">
    <property type="term" value="F:oxidoreductase activity, acting on the CH-OH group of donors, NAD or NADP as acceptor"/>
    <property type="evidence" value="ECO:0007669"/>
    <property type="project" value="UniProtKB-ARBA"/>
</dbReference>
<evidence type="ECO:0000313" key="5">
    <source>
        <dbReference type="EMBL" id="CAB4956727.1"/>
    </source>
</evidence>
<protein>
    <submittedName>
        <fullName evidence="5">Unannotated protein</fullName>
    </submittedName>
</protein>
<sequence>MTNASDVPLITLNNGVTIPQLGFGTWQIPEDDTQGIVEHALSTGYRHIDTAAAYGNEAQVGAAVQASGIARDELFVTTKLWNANHGRDKTLKAFDESMEKLGLDVLDLYLIHWPLPDHDQYVETWKALEELLESGRTRAIGVSNFQQAHLERLLKEGDVVPAVNQIELHPLLTQTALKAFQAEKTIHTEAWSPLAQGGDLLQDETIAGIAERIGKSPAQTILRWQLQEGNIIFPKSVTASRVEENFDVFDVELTAEDLAAISALNKDERQGPDPDTFHTT</sequence>
<dbReference type="AlphaFoldDB" id="A0A6J7KM56"/>
<organism evidence="5">
    <name type="scientific">freshwater metagenome</name>
    <dbReference type="NCBI Taxonomy" id="449393"/>
    <lineage>
        <taxon>unclassified sequences</taxon>
        <taxon>metagenomes</taxon>
        <taxon>ecological metagenomes</taxon>
    </lineage>
</organism>
<dbReference type="PROSITE" id="PS00798">
    <property type="entry name" value="ALDOKETO_REDUCTASE_1"/>
    <property type="match status" value="1"/>
</dbReference>
<accession>A0A6J7KM56</accession>
<evidence type="ECO:0000256" key="3">
    <source>
        <dbReference type="ARBA" id="ARBA00023002"/>
    </source>
</evidence>
<dbReference type="PANTHER" id="PTHR43827:SF3">
    <property type="entry name" value="NADP-DEPENDENT OXIDOREDUCTASE DOMAIN-CONTAINING PROTEIN"/>
    <property type="match status" value="1"/>
</dbReference>
<gene>
    <name evidence="5" type="ORF">UFOPK3564_03800</name>
</gene>
<reference evidence="5" key="1">
    <citation type="submission" date="2020-05" db="EMBL/GenBank/DDBJ databases">
        <authorList>
            <person name="Chiriac C."/>
            <person name="Salcher M."/>
            <person name="Ghai R."/>
            <person name="Kavagutti S V."/>
        </authorList>
    </citation>
    <scope>NUCLEOTIDE SEQUENCE</scope>
</reference>
<keyword evidence="2" id="KW-0521">NADP</keyword>
<dbReference type="Gene3D" id="3.20.20.100">
    <property type="entry name" value="NADP-dependent oxidoreductase domain"/>
    <property type="match status" value="1"/>
</dbReference>
<keyword evidence="3" id="KW-0560">Oxidoreductase</keyword>
<dbReference type="InterPro" id="IPR018170">
    <property type="entry name" value="Aldo/ket_reductase_CS"/>
</dbReference>
<dbReference type="InterPro" id="IPR036812">
    <property type="entry name" value="NAD(P)_OxRdtase_dom_sf"/>
</dbReference>
<dbReference type="InterPro" id="IPR023210">
    <property type="entry name" value="NADP_OxRdtase_dom"/>
</dbReference>
<dbReference type="PANTHER" id="PTHR43827">
    <property type="entry name" value="2,5-DIKETO-D-GLUCONIC ACID REDUCTASE"/>
    <property type="match status" value="1"/>
</dbReference>
<proteinExistence type="inferred from homology"/>
<evidence type="ECO:0000256" key="2">
    <source>
        <dbReference type="ARBA" id="ARBA00022857"/>
    </source>
</evidence>
<dbReference type="FunFam" id="3.20.20.100:FF:000015">
    <property type="entry name" value="Oxidoreductase, aldo/keto reductase family"/>
    <property type="match status" value="1"/>
</dbReference>
<dbReference type="SUPFAM" id="SSF51430">
    <property type="entry name" value="NAD(P)-linked oxidoreductase"/>
    <property type="match status" value="1"/>
</dbReference>